<comment type="caution">
    <text evidence="1">The sequence shown here is derived from an EMBL/GenBank/DDBJ whole genome shotgun (WGS) entry which is preliminary data.</text>
</comment>
<gene>
    <name evidence="1" type="ORF">QO006_002854</name>
</gene>
<dbReference type="Proteomes" id="UP001232163">
    <property type="component" value="Unassembled WGS sequence"/>
</dbReference>
<sequence>MADGRATLAALLRHEAKSNSYKFALVRALNDLALTYPVPPGMDVVVPLRMVAERWLVAYWPFVGPRPVYQGARAVRGGGQPIQDVSFRASLTALRAQWEAFTGLSGTDADGALLLADYQVNRGRLPPDLQTTAARTIADIALAVQQPVRYAGGGTHRVFGPPTPAGTLPGHRLPGTGPLERAFMVPAFVWAALVELSLWVEALCLHEWSLYVERVAQSPAVTRGEVFTRLTGAPAGRVPLTWERHQVELLMLEGTVFHCPWTRVTLTRETFDLDHLIPLAAHPINELWNLLPCDRQHNRHVKRARVPDAAKLAGAVGTIGATYGLYAGRQATREVLHRDVEARFGAGFDLGPLAGAVVRLADHLAQARNLPRY</sequence>
<evidence type="ECO:0000313" key="1">
    <source>
        <dbReference type="EMBL" id="MDP9765403.1"/>
    </source>
</evidence>
<accession>A0ABT9MFN3</accession>
<name>A0ABT9MFN3_9DEIO</name>
<proteinExistence type="predicted"/>
<dbReference type="Gene3D" id="1.10.30.50">
    <property type="match status" value="1"/>
</dbReference>
<dbReference type="CDD" id="cd00085">
    <property type="entry name" value="HNHc"/>
    <property type="match status" value="1"/>
</dbReference>
<dbReference type="RefSeq" id="WP_307467387.1">
    <property type="nucleotide sequence ID" value="NZ_JAURUR010000011.1"/>
</dbReference>
<evidence type="ECO:0008006" key="3">
    <source>
        <dbReference type="Google" id="ProtNLM"/>
    </source>
</evidence>
<reference evidence="1 2" key="1">
    <citation type="submission" date="2023-07" db="EMBL/GenBank/DDBJ databases">
        <title>Genomic Encyclopedia of Type Strains, Phase IV (KMG-IV): sequencing the most valuable type-strain genomes for metagenomic binning, comparative biology and taxonomic classification.</title>
        <authorList>
            <person name="Goeker M."/>
        </authorList>
    </citation>
    <scope>NUCLEOTIDE SEQUENCE [LARGE SCALE GENOMIC DNA]</scope>
    <source>
        <strain evidence="1 2">NIO-1023</strain>
    </source>
</reference>
<protein>
    <recommendedName>
        <fullName evidence="3">HNH endonuclease</fullName>
    </recommendedName>
</protein>
<dbReference type="EMBL" id="JAURUR010000011">
    <property type="protein sequence ID" value="MDP9765403.1"/>
    <property type="molecule type" value="Genomic_DNA"/>
</dbReference>
<dbReference type="InterPro" id="IPR003615">
    <property type="entry name" value="HNH_nuc"/>
</dbReference>
<organism evidence="1 2">
    <name type="scientific">Deinococcus enclensis</name>
    <dbReference type="NCBI Taxonomy" id="1049582"/>
    <lineage>
        <taxon>Bacteria</taxon>
        <taxon>Thermotogati</taxon>
        <taxon>Deinococcota</taxon>
        <taxon>Deinococci</taxon>
        <taxon>Deinococcales</taxon>
        <taxon>Deinococcaceae</taxon>
        <taxon>Deinococcus</taxon>
    </lineage>
</organism>
<keyword evidence="2" id="KW-1185">Reference proteome</keyword>
<evidence type="ECO:0000313" key="2">
    <source>
        <dbReference type="Proteomes" id="UP001232163"/>
    </source>
</evidence>